<evidence type="ECO:0000259" key="1">
    <source>
        <dbReference type="Pfam" id="PF05685"/>
    </source>
</evidence>
<dbReference type="EMBL" id="CP001291">
    <property type="protein sequence ID" value="ACK69876.1"/>
    <property type="molecule type" value="Genomic_DNA"/>
</dbReference>
<dbReference type="Pfam" id="PF05685">
    <property type="entry name" value="Uma2"/>
    <property type="match status" value="1"/>
</dbReference>
<dbReference type="OrthoDB" id="509866at2"/>
<accession>B7K8B6</accession>
<evidence type="ECO:0000313" key="2">
    <source>
        <dbReference type="EMBL" id="ACK69876.1"/>
    </source>
</evidence>
<gene>
    <name evidence="2" type="ordered locus">PCC7424_1433</name>
</gene>
<name>B7K8B6_GLOC7</name>
<sequence length="180" mass="21054">MITLVKWSVEDYHRMIQAGILNKYNCELLAGEIVVMSPEMPIHYNIAKRGTKYLEDLLGHRAEIRFNGAITLPDSEPEPDIAIVKPPHSKYDNHHPYPEDIFWLIEVANTSLKKDLELKSLIYAQAKIPEYWVINLKTKRLIVFRQPQPENYSFQTEWNQETIRPLAFPSLEIKLQNLLN</sequence>
<proteinExistence type="predicted"/>
<dbReference type="InterPro" id="IPR011335">
    <property type="entry name" value="Restrct_endonuc-II-like"/>
</dbReference>
<dbReference type="Gene3D" id="3.90.1570.10">
    <property type="entry name" value="tt1808, chain A"/>
    <property type="match status" value="1"/>
</dbReference>
<dbReference type="CDD" id="cd06260">
    <property type="entry name" value="DUF820-like"/>
    <property type="match status" value="1"/>
</dbReference>
<dbReference type="KEGG" id="cyc:PCC7424_1433"/>
<dbReference type="eggNOG" id="COG4636">
    <property type="taxonomic scope" value="Bacteria"/>
</dbReference>
<dbReference type="STRING" id="65393.PCC7424_1433"/>
<keyword evidence="3" id="KW-1185">Reference proteome</keyword>
<dbReference type="HOGENOM" id="CLU_076312_2_0_3"/>
<dbReference type="Proteomes" id="UP000002384">
    <property type="component" value="Chromosome"/>
</dbReference>
<dbReference type="RefSeq" id="WP_012598821.1">
    <property type="nucleotide sequence ID" value="NC_011729.1"/>
</dbReference>
<dbReference type="SUPFAM" id="SSF52980">
    <property type="entry name" value="Restriction endonuclease-like"/>
    <property type="match status" value="1"/>
</dbReference>
<dbReference type="InterPro" id="IPR008538">
    <property type="entry name" value="Uma2"/>
</dbReference>
<dbReference type="InterPro" id="IPR012296">
    <property type="entry name" value="Nuclease_put_TT1808"/>
</dbReference>
<reference evidence="3" key="1">
    <citation type="journal article" date="2011" name="MBio">
        <title>Novel metabolic attributes of the genus Cyanothece, comprising a group of unicellular nitrogen-fixing Cyanobacteria.</title>
        <authorList>
            <person name="Bandyopadhyay A."/>
            <person name="Elvitigala T."/>
            <person name="Welsh E."/>
            <person name="Stockel J."/>
            <person name="Liberton M."/>
            <person name="Min H."/>
            <person name="Sherman L.A."/>
            <person name="Pakrasi H.B."/>
        </authorList>
    </citation>
    <scope>NUCLEOTIDE SEQUENCE [LARGE SCALE GENOMIC DNA]</scope>
    <source>
        <strain evidence="3">PCC 7424</strain>
    </source>
</reference>
<organism evidence="2 3">
    <name type="scientific">Gloeothece citriformis (strain PCC 7424)</name>
    <name type="common">Cyanothece sp. (strain PCC 7424)</name>
    <dbReference type="NCBI Taxonomy" id="65393"/>
    <lineage>
        <taxon>Bacteria</taxon>
        <taxon>Bacillati</taxon>
        <taxon>Cyanobacteriota</taxon>
        <taxon>Cyanophyceae</taxon>
        <taxon>Oscillatoriophycideae</taxon>
        <taxon>Chroococcales</taxon>
        <taxon>Aphanothecaceae</taxon>
        <taxon>Gloeothece</taxon>
        <taxon>Gloeothece citriformis</taxon>
    </lineage>
</organism>
<evidence type="ECO:0000313" key="3">
    <source>
        <dbReference type="Proteomes" id="UP000002384"/>
    </source>
</evidence>
<feature type="domain" description="Putative restriction endonuclease" evidence="1">
    <location>
        <begin position="9"/>
        <end position="174"/>
    </location>
</feature>
<dbReference type="PANTHER" id="PTHR35400:SF1">
    <property type="entry name" value="SLR1083 PROTEIN"/>
    <property type="match status" value="1"/>
</dbReference>
<dbReference type="PANTHER" id="PTHR35400">
    <property type="entry name" value="SLR1083 PROTEIN"/>
    <property type="match status" value="1"/>
</dbReference>
<dbReference type="AlphaFoldDB" id="B7K8B6"/>
<protein>
    <recommendedName>
        <fullName evidence="1">Putative restriction endonuclease domain-containing protein</fullName>
    </recommendedName>
</protein>